<dbReference type="InterPro" id="IPR013762">
    <property type="entry name" value="Integrase-like_cat_sf"/>
</dbReference>
<dbReference type="InterPro" id="IPR011010">
    <property type="entry name" value="DNA_brk_join_enz"/>
</dbReference>
<dbReference type="Proteomes" id="UP001597400">
    <property type="component" value="Unassembled WGS sequence"/>
</dbReference>
<keyword evidence="3" id="KW-1185">Reference proteome</keyword>
<proteinExistence type="predicted"/>
<organism evidence="2 3">
    <name type="scientific">Sphingomonas arantia</name>
    <dbReference type="NCBI Taxonomy" id="1460676"/>
    <lineage>
        <taxon>Bacteria</taxon>
        <taxon>Pseudomonadati</taxon>
        <taxon>Pseudomonadota</taxon>
        <taxon>Alphaproteobacteria</taxon>
        <taxon>Sphingomonadales</taxon>
        <taxon>Sphingomonadaceae</taxon>
        <taxon>Sphingomonas</taxon>
    </lineage>
</organism>
<dbReference type="RefSeq" id="WP_380929495.1">
    <property type="nucleotide sequence ID" value="NZ_JBHUGS010000002.1"/>
</dbReference>
<dbReference type="SUPFAM" id="SSF56349">
    <property type="entry name" value="DNA breaking-rejoining enzymes"/>
    <property type="match status" value="1"/>
</dbReference>
<protein>
    <recommendedName>
        <fullName evidence="4">Tyr recombinase domain-containing protein</fullName>
    </recommendedName>
</protein>
<name>A0ABW4TYK0_9SPHN</name>
<keyword evidence="1" id="KW-0233">DNA recombination</keyword>
<evidence type="ECO:0000313" key="2">
    <source>
        <dbReference type="EMBL" id="MFD1951066.1"/>
    </source>
</evidence>
<accession>A0ABW4TYK0</accession>
<evidence type="ECO:0000313" key="3">
    <source>
        <dbReference type="Proteomes" id="UP001597400"/>
    </source>
</evidence>
<comment type="caution">
    <text evidence="2">The sequence shown here is derived from an EMBL/GenBank/DDBJ whole genome shotgun (WGS) entry which is preliminary data.</text>
</comment>
<gene>
    <name evidence="2" type="ORF">ACFSGX_09850</name>
</gene>
<evidence type="ECO:0000256" key="1">
    <source>
        <dbReference type="ARBA" id="ARBA00023172"/>
    </source>
</evidence>
<sequence>MQTLHKRIRTKAKLPADLRFTSFRHGGLTEIGDSGEDDVRAVSGHSTLEVTKIYNKANVVKAKRIAGRRREHIKAITGGDSVDAEAGENNCTDELEELV</sequence>
<dbReference type="EMBL" id="JBHUGS010000002">
    <property type="protein sequence ID" value="MFD1951066.1"/>
    <property type="molecule type" value="Genomic_DNA"/>
</dbReference>
<dbReference type="Gene3D" id="1.10.443.10">
    <property type="entry name" value="Intergrase catalytic core"/>
    <property type="match status" value="1"/>
</dbReference>
<evidence type="ECO:0008006" key="4">
    <source>
        <dbReference type="Google" id="ProtNLM"/>
    </source>
</evidence>
<reference evidence="3" key="1">
    <citation type="journal article" date="2019" name="Int. J. Syst. Evol. Microbiol.">
        <title>The Global Catalogue of Microorganisms (GCM) 10K type strain sequencing project: providing services to taxonomists for standard genome sequencing and annotation.</title>
        <authorList>
            <consortium name="The Broad Institute Genomics Platform"/>
            <consortium name="The Broad Institute Genome Sequencing Center for Infectious Disease"/>
            <person name="Wu L."/>
            <person name="Ma J."/>
        </authorList>
    </citation>
    <scope>NUCLEOTIDE SEQUENCE [LARGE SCALE GENOMIC DNA]</scope>
    <source>
        <strain evidence="3">CGMCC 1.12702</strain>
    </source>
</reference>